<dbReference type="SMART" id="SM00382">
    <property type="entry name" value="AAA"/>
    <property type="match status" value="1"/>
</dbReference>
<accession>A0A844GAH7</accession>
<dbReference type="GO" id="GO:0003678">
    <property type="term" value="F:DNA helicase activity"/>
    <property type="evidence" value="ECO:0007669"/>
    <property type="project" value="InterPro"/>
</dbReference>
<evidence type="ECO:0000313" key="3">
    <source>
        <dbReference type="Proteomes" id="UP000435649"/>
    </source>
</evidence>
<dbReference type="PANTHER" id="PTHR47642:SF5">
    <property type="entry name" value="ATP-DEPENDENT DNA HELICASE"/>
    <property type="match status" value="1"/>
</dbReference>
<dbReference type="SUPFAM" id="SSF52540">
    <property type="entry name" value="P-loop containing nucleoside triphosphate hydrolases"/>
    <property type="match status" value="2"/>
</dbReference>
<dbReference type="Gene3D" id="3.40.50.300">
    <property type="entry name" value="P-loop containing nucleotide triphosphate hydrolases"/>
    <property type="match status" value="2"/>
</dbReference>
<sequence>MNMEYGFLNPEQHFALELMLAGENVFLTGEAGTGKSTLLRAFREKCDTERTVFLAPTGLAASNIKGQTIHSFCHLKPGLQTPDTLGELGSSRQRQLLSTVRTIVIDEISMVRSDVFSAIDHRLREAATGINRFRPFAGKQVIVCGDFFQLPPVISTDTEELYLQNYLGGKYPFQTRLWEETEFHPLVLKQVHRQGNDRLFMQILNNIRHGDVTQRNIVLPGSRIRLNSIAVLNKLCAGHPQDEVGTAQPICLCTTRREAEEVNRRCSSRLDSREEIFKAQIVGKFPEKDYPTAVNLVLQPGARVMTLVNKRNPDGTYEYINGDLGVIAGITCNQNGLGNVIVQFDDNRVSVIEPAKWSVYRYEQEWDRNSGRGLIKQIETGFFIQIPLRLAWAVTIHKSQGMGFDRARLFLGNGCFASGQLYTALSRCRSLEGLRLERKVYKEDTLVDTNVVNFYQQLEKSCHEENVSLKQLLTHSE</sequence>
<dbReference type="InterPro" id="IPR003593">
    <property type="entry name" value="AAA+_ATPase"/>
</dbReference>
<reference evidence="2 3" key="1">
    <citation type="submission" date="2019-08" db="EMBL/GenBank/DDBJ databases">
        <title>In-depth cultivation of the pig gut microbiome towards novel bacterial diversity and tailored functional studies.</title>
        <authorList>
            <person name="Wylensek D."/>
            <person name="Hitch T.C.A."/>
            <person name="Clavel T."/>
        </authorList>
    </citation>
    <scope>NUCLEOTIDE SEQUENCE [LARGE SCALE GENOMIC DNA]</scope>
    <source>
        <strain evidence="2 3">BBE-744-WT-12</strain>
    </source>
</reference>
<dbReference type="PANTHER" id="PTHR47642">
    <property type="entry name" value="ATP-DEPENDENT DNA HELICASE"/>
    <property type="match status" value="1"/>
</dbReference>
<proteinExistence type="predicted"/>
<evidence type="ECO:0000313" key="2">
    <source>
        <dbReference type="EMBL" id="MST99531.1"/>
    </source>
</evidence>
<dbReference type="InterPro" id="IPR010285">
    <property type="entry name" value="DNA_helicase_pif1-like_DEAD"/>
</dbReference>
<dbReference type="Proteomes" id="UP000435649">
    <property type="component" value="Unassembled WGS sequence"/>
</dbReference>
<dbReference type="GO" id="GO:0000723">
    <property type="term" value="P:telomere maintenance"/>
    <property type="evidence" value="ECO:0007669"/>
    <property type="project" value="InterPro"/>
</dbReference>
<feature type="domain" description="AAA+ ATPase" evidence="1">
    <location>
        <begin position="21"/>
        <end position="167"/>
    </location>
</feature>
<dbReference type="EMBL" id="VUNS01000040">
    <property type="protein sequence ID" value="MST99531.1"/>
    <property type="molecule type" value="Genomic_DNA"/>
</dbReference>
<dbReference type="GO" id="GO:0006281">
    <property type="term" value="P:DNA repair"/>
    <property type="evidence" value="ECO:0007669"/>
    <property type="project" value="InterPro"/>
</dbReference>
<comment type="caution">
    <text evidence="2">The sequence shown here is derived from an EMBL/GenBank/DDBJ whole genome shotgun (WGS) entry which is preliminary data.</text>
</comment>
<evidence type="ECO:0000259" key="1">
    <source>
        <dbReference type="SMART" id="SM00382"/>
    </source>
</evidence>
<name>A0A844GAH7_9BACT</name>
<dbReference type="AlphaFoldDB" id="A0A844GAH7"/>
<dbReference type="InterPro" id="IPR051055">
    <property type="entry name" value="PIF1_helicase"/>
</dbReference>
<dbReference type="InterPro" id="IPR027417">
    <property type="entry name" value="P-loop_NTPase"/>
</dbReference>
<protein>
    <submittedName>
        <fullName evidence="2">AAA family ATPase</fullName>
    </submittedName>
</protein>
<dbReference type="Pfam" id="PF05970">
    <property type="entry name" value="PIF1"/>
    <property type="match status" value="1"/>
</dbReference>
<organism evidence="2 3">
    <name type="scientific">Victivallis lenta</name>
    <dbReference type="NCBI Taxonomy" id="2606640"/>
    <lineage>
        <taxon>Bacteria</taxon>
        <taxon>Pseudomonadati</taxon>
        <taxon>Lentisphaerota</taxon>
        <taxon>Lentisphaeria</taxon>
        <taxon>Victivallales</taxon>
        <taxon>Victivallaceae</taxon>
        <taxon>Victivallis</taxon>
    </lineage>
</organism>
<gene>
    <name evidence="2" type="ORF">FYJ85_21110</name>
</gene>
<keyword evidence="3" id="KW-1185">Reference proteome</keyword>
<dbReference type="CDD" id="cd18809">
    <property type="entry name" value="SF1_C_RecD"/>
    <property type="match status" value="1"/>
</dbReference>